<dbReference type="Gene3D" id="3.40.50.300">
    <property type="entry name" value="P-loop containing nucleotide triphosphate hydrolases"/>
    <property type="match status" value="2"/>
</dbReference>
<evidence type="ECO:0000313" key="2">
    <source>
        <dbReference type="EMBL" id="ORM91824.1"/>
    </source>
</evidence>
<sequence>MEYIGSKWWKFDFHTHTPVSMDYGKSDHEIKASMTPRQWLMDYISQGIECIAVTDHNSGEWIDKLKIEAETLRSEGYSIFIFPGVEISSHGNIHILGIFDPNKTSSSIAQIIGEVKYNGKPGDSDAVTECSPQEVIDIIIKRDGVAIPAHIDKPSGLCLVHKSGSTLNQILNNASAVEVIRTHAEYEAKQPDSSPLKGYINLGINLPEVLGSDAHHPNKVGRSYTWVKMGMPSIEGLKLALLDGKDSIKRSDQHKDSPNIYSDKRITSIRINGTKYCGRNEEFKIDFHPWLNCIIGGRGSGKSTILEFLRTALCRENELSQLTSNDDLFKSYSKLAQKAKTKDDDGVFLDETEIIIGYKKENVDYILSWDFKNKRSIIYRMDGENRISEEGDVASRFPVKIFSQKQIYEISKSPNYLLKLIDESSDVDFQEWEYRWHKELSSLLQHRREVRELKSNISTKGTLQGQLNDTNQKINSIEKSGHSLIFSNYQKAIIQSSKATELVNSKVETLSTLEQQLSTTQDIKTDYENIFETTENGREFISKFSELEKKLNENTLAINNLIKESNNEINAFKNWLNTSNLTNEINNSKKQYNDLVSSLQESGIKNPSDYGPLIASRKVINERLGKITLDEEKIKKNNEIISNSYRELIKLRKEITEKRKIFLSKLNINDGSIKVNIEFCGDNQHLDSGFRNVIGRNDATYSNEIYNDEEKGFLNVLHNKIKEKGDNQDEIISLIGELKKPFFDKTLDNILGVSIGKRFSDLRSNIPDEMIDLLIGWFPNDAISVKFRDGKRFKDISQGSAGQKAATVLAFLLSYGNDPLILDQPEDDLDNQLIYELIVRKIKENKKNRQILVVTHNANIVVNGDSELVVALSQQTGLTKTSSNGCLQERAVRHAICEIMEGGRDAFHQRYRRIINS</sequence>
<dbReference type="Proteomes" id="UP000193749">
    <property type="component" value="Unassembled WGS sequence"/>
</dbReference>
<accession>A0A1X1EPK8</accession>
<dbReference type="SUPFAM" id="SSF52540">
    <property type="entry name" value="P-loop containing nucleoside triphosphate hydrolases"/>
    <property type="match status" value="1"/>
</dbReference>
<dbReference type="OrthoDB" id="9791620at2"/>
<dbReference type="Pfam" id="PF02463">
    <property type="entry name" value="SMC_N"/>
    <property type="match status" value="1"/>
</dbReference>
<dbReference type="GO" id="GO:0004534">
    <property type="term" value="F:5'-3' RNA exonuclease activity"/>
    <property type="evidence" value="ECO:0007669"/>
    <property type="project" value="TreeGrafter"/>
</dbReference>
<dbReference type="GO" id="GO:0035312">
    <property type="term" value="F:5'-3' DNA exonuclease activity"/>
    <property type="evidence" value="ECO:0007669"/>
    <property type="project" value="TreeGrafter"/>
</dbReference>
<dbReference type="InterPro" id="IPR054787">
    <property type="entry name" value="TrlF_ATPase"/>
</dbReference>
<keyword evidence="3" id="KW-1185">Reference proteome</keyword>
<gene>
    <name evidence="2" type="ORF">HA50_00030</name>
</gene>
<dbReference type="PANTHER" id="PTHR42924:SF3">
    <property type="entry name" value="POLYMERASE_HISTIDINOL PHOSPHATASE N-TERMINAL DOMAIN-CONTAINING PROTEIN"/>
    <property type="match status" value="1"/>
</dbReference>
<protein>
    <recommendedName>
        <fullName evidence="1">RecF/RecN/SMC N-terminal domain-containing protein</fullName>
    </recommendedName>
</protein>
<dbReference type="PANTHER" id="PTHR42924">
    <property type="entry name" value="EXONUCLEASE"/>
    <property type="match status" value="1"/>
</dbReference>
<dbReference type="InterPro" id="IPR003395">
    <property type="entry name" value="RecF/RecN/SMC_N"/>
</dbReference>
<dbReference type="Gene3D" id="3.20.20.140">
    <property type="entry name" value="Metal-dependent hydrolases"/>
    <property type="match status" value="1"/>
</dbReference>
<dbReference type="NCBIfam" id="NF045780">
    <property type="entry name" value="TrlF_fam_ATP"/>
    <property type="match status" value="1"/>
</dbReference>
<evidence type="ECO:0000313" key="3">
    <source>
        <dbReference type="Proteomes" id="UP000193749"/>
    </source>
</evidence>
<dbReference type="SUPFAM" id="SSF89550">
    <property type="entry name" value="PHP domain-like"/>
    <property type="match status" value="1"/>
</dbReference>
<dbReference type="STRING" id="55209.HA50_00030"/>
<dbReference type="AlphaFoldDB" id="A0A1X1EPK8"/>
<organism evidence="2 3">
    <name type="scientific">Pantoea cypripedii</name>
    <name type="common">Pectobacterium cypripedii</name>
    <name type="synonym">Erwinia cypripedii</name>
    <dbReference type="NCBI Taxonomy" id="55209"/>
    <lineage>
        <taxon>Bacteria</taxon>
        <taxon>Pseudomonadati</taxon>
        <taxon>Pseudomonadota</taxon>
        <taxon>Gammaproteobacteria</taxon>
        <taxon>Enterobacterales</taxon>
        <taxon>Erwiniaceae</taxon>
        <taxon>Pantoea</taxon>
    </lineage>
</organism>
<name>A0A1X1EPK8_PANCY</name>
<dbReference type="InterPro" id="IPR027417">
    <property type="entry name" value="P-loop_NTPase"/>
</dbReference>
<comment type="caution">
    <text evidence="2">The sequence shown here is derived from an EMBL/GenBank/DDBJ whole genome shotgun (WGS) entry which is preliminary data.</text>
</comment>
<dbReference type="Pfam" id="PF13263">
    <property type="entry name" value="PHP_C"/>
    <property type="match status" value="1"/>
</dbReference>
<dbReference type="InterPro" id="IPR016195">
    <property type="entry name" value="Pol/histidinol_Pase-like"/>
</dbReference>
<feature type="domain" description="RecF/RecN/SMC N-terminal" evidence="1">
    <location>
        <begin position="266"/>
        <end position="874"/>
    </location>
</feature>
<dbReference type="RefSeq" id="WP_084871611.1">
    <property type="nucleotide sequence ID" value="NZ_JAGGMY010000001.1"/>
</dbReference>
<dbReference type="InterPro" id="IPR052018">
    <property type="entry name" value="PHP_domain"/>
</dbReference>
<dbReference type="EMBL" id="MLJI01000001">
    <property type="protein sequence ID" value="ORM91824.1"/>
    <property type="molecule type" value="Genomic_DNA"/>
</dbReference>
<evidence type="ECO:0000259" key="1">
    <source>
        <dbReference type="Pfam" id="PF02463"/>
    </source>
</evidence>
<reference evidence="2 3" key="1">
    <citation type="journal article" date="2017" name="Antonie Van Leeuwenhoek">
        <title>Phylogenomic resolution of the bacterial genus Pantoea and its relationship with Erwinia and Tatumella.</title>
        <authorList>
            <person name="Palmer M."/>
            <person name="Steenkamp E.T."/>
            <person name="Coetzee M.P."/>
            <person name="Chan W.Y."/>
            <person name="van Zyl E."/>
            <person name="De Maayer P."/>
            <person name="Coutinho T.A."/>
            <person name="Blom J."/>
            <person name="Smits T.H."/>
            <person name="Duffy B."/>
            <person name="Venter S.N."/>
        </authorList>
    </citation>
    <scope>NUCLEOTIDE SEQUENCE [LARGE SCALE GENOMIC DNA]</scope>
    <source>
        <strain evidence="2 3">LMG 2657</strain>
    </source>
</reference>
<proteinExistence type="predicted"/>